<keyword evidence="2" id="KW-0223">Dioxygenase</keyword>
<dbReference type="RefSeq" id="WP_144906197.1">
    <property type="nucleotide sequence ID" value="NZ_JACHOA010000006.1"/>
</dbReference>
<keyword evidence="2" id="KW-0560">Oxidoreductase</keyword>
<evidence type="ECO:0000313" key="3">
    <source>
        <dbReference type="Proteomes" id="UP000538566"/>
    </source>
</evidence>
<organism evidence="2 3">
    <name type="scientific">Novosphingobium taihuense</name>
    <dbReference type="NCBI Taxonomy" id="260085"/>
    <lineage>
        <taxon>Bacteria</taxon>
        <taxon>Pseudomonadati</taxon>
        <taxon>Pseudomonadota</taxon>
        <taxon>Alphaproteobacteria</taxon>
        <taxon>Sphingomonadales</taxon>
        <taxon>Sphingomonadaceae</taxon>
        <taxon>Novosphingobium</taxon>
    </lineage>
</organism>
<dbReference type="EMBL" id="JACHOA010000006">
    <property type="protein sequence ID" value="MBB4614840.1"/>
    <property type="molecule type" value="Genomic_DNA"/>
</dbReference>
<dbReference type="GO" id="GO:0051213">
    <property type="term" value="F:dioxygenase activity"/>
    <property type="evidence" value="ECO:0007669"/>
    <property type="project" value="UniProtKB-KW"/>
</dbReference>
<name>A0A7W7EWZ8_9SPHN</name>
<sequence>MKQSALDNGYDEIVCIVADAEGTAQRLCDVLGFHVEWCDIPEAGFLALHDIAPQDGWTEITVAQPQAGRGRLRLLQAPGAVPPVRRMGARPWDMGGFFDVSLRSLGPIDDLLAAFCRNGFAAEAPVTRFAMGGTEVLEALARDADGLCFAMIERLSPPLTGWDHVDGPASNPFNSVIVVDDMEAGRRFMTEVLGWKVLVDTALTHEDGRNVMGLPLDLAREKDVAVLIAQAQGAMEGSVELIHYPCEPLDFRSDRPGWRGIASLCFPVSDLDAVLRRAHDHGAETGAAREVNWGARGMVRAGWVMTPWAARLVFFEGQG</sequence>
<gene>
    <name evidence="2" type="ORF">GGR37_003130</name>
</gene>
<reference evidence="2 3" key="1">
    <citation type="submission" date="2020-08" db="EMBL/GenBank/DDBJ databases">
        <title>Genomic Encyclopedia of Type Strains, Phase IV (KMG-IV): sequencing the most valuable type-strain genomes for metagenomic binning, comparative biology and taxonomic classification.</title>
        <authorList>
            <person name="Goeker M."/>
        </authorList>
    </citation>
    <scope>NUCLEOTIDE SEQUENCE [LARGE SCALE GENOMIC DNA]</scope>
    <source>
        <strain evidence="2 3">DSM 17507</strain>
    </source>
</reference>
<dbReference type="Pfam" id="PF00903">
    <property type="entry name" value="Glyoxalase"/>
    <property type="match status" value="1"/>
</dbReference>
<keyword evidence="2" id="KW-0456">Lyase</keyword>
<dbReference type="Gene3D" id="3.10.180.10">
    <property type="entry name" value="2,3-Dihydroxybiphenyl 1,2-Dioxygenase, domain 1"/>
    <property type="match status" value="2"/>
</dbReference>
<evidence type="ECO:0000259" key="1">
    <source>
        <dbReference type="PROSITE" id="PS51819"/>
    </source>
</evidence>
<dbReference type="SUPFAM" id="SSF54593">
    <property type="entry name" value="Glyoxalase/Bleomycin resistance protein/Dihydroxybiphenyl dioxygenase"/>
    <property type="match status" value="2"/>
</dbReference>
<feature type="domain" description="VOC" evidence="1">
    <location>
        <begin position="9"/>
        <end position="154"/>
    </location>
</feature>
<protein>
    <submittedName>
        <fullName evidence="2">Catechol 2,3-dioxygenase-like lactoylglutathione lyase family enzyme</fullName>
    </submittedName>
</protein>
<evidence type="ECO:0000313" key="2">
    <source>
        <dbReference type="EMBL" id="MBB4614840.1"/>
    </source>
</evidence>
<dbReference type="InterPro" id="IPR004360">
    <property type="entry name" value="Glyas_Fos-R_dOase_dom"/>
</dbReference>
<comment type="caution">
    <text evidence="2">The sequence shown here is derived from an EMBL/GenBank/DDBJ whole genome shotgun (WGS) entry which is preliminary data.</text>
</comment>
<dbReference type="GO" id="GO:0016829">
    <property type="term" value="F:lyase activity"/>
    <property type="evidence" value="ECO:0007669"/>
    <property type="project" value="UniProtKB-KW"/>
</dbReference>
<dbReference type="InterPro" id="IPR037523">
    <property type="entry name" value="VOC_core"/>
</dbReference>
<proteinExistence type="predicted"/>
<keyword evidence="3" id="KW-1185">Reference proteome</keyword>
<dbReference type="Proteomes" id="UP000538566">
    <property type="component" value="Unassembled WGS sequence"/>
</dbReference>
<dbReference type="PROSITE" id="PS51819">
    <property type="entry name" value="VOC"/>
    <property type="match status" value="2"/>
</dbReference>
<accession>A0A7W7EWZ8</accession>
<dbReference type="OrthoDB" id="7495471at2"/>
<feature type="domain" description="VOC" evidence="1">
    <location>
        <begin position="169"/>
        <end position="317"/>
    </location>
</feature>
<dbReference type="InterPro" id="IPR029068">
    <property type="entry name" value="Glyas_Bleomycin-R_OHBP_Dase"/>
</dbReference>
<dbReference type="AlphaFoldDB" id="A0A7W7EWZ8"/>